<dbReference type="KEGG" id="btab:109039636"/>
<accession>A0A9P0F1C1</accession>
<gene>
    <name evidence="4" type="ORF">BEMITA_LOCUS4773</name>
</gene>
<dbReference type="Proteomes" id="UP001152759">
    <property type="component" value="Chromosome 2"/>
</dbReference>
<feature type="compositionally biased region" description="Low complexity" evidence="1">
    <location>
        <begin position="224"/>
        <end position="237"/>
    </location>
</feature>
<feature type="compositionally biased region" description="Polar residues" evidence="1">
    <location>
        <begin position="213"/>
        <end position="223"/>
    </location>
</feature>
<keyword evidence="3" id="KW-0732">Signal</keyword>
<name>A0A9P0F1C1_BEMTA</name>
<keyword evidence="2" id="KW-1133">Transmembrane helix</keyword>
<organism evidence="4 5">
    <name type="scientific">Bemisia tabaci</name>
    <name type="common">Sweetpotato whitefly</name>
    <name type="synonym">Aleurodes tabaci</name>
    <dbReference type="NCBI Taxonomy" id="7038"/>
    <lineage>
        <taxon>Eukaryota</taxon>
        <taxon>Metazoa</taxon>
        <taxon>Ecdysozoa</taxon>
        <taxon>Arthropoda</taxon>
        <taxon>Hexapoda</taxon>
        <taxon>Insecta</taxon>
        <taxon>Pterygota</taxon>
        <taxon>Neoptera</taxon>
        <taxon>Paraneoptera</taxon>
        <taxon>Hemiptera</taxon>
        <taxon>Sternorrhyncha</taxon>
        <taxon>Aleyrodoidea</taxon>
        <taxon>Aleyrodidae</taxon>
        <taxon>Aleyrodinae</taxon>
        <taxon>Bemisia</taxon>
    </lineage>
</organism>
<evidence type="ECO:0000313" key="4">
    <source>
        <dbReference type="EMBL" id="CAH0385555.1"/>
    </source>
</evidence>
<feature type="chain" id="PRO_5040143840" description="Protein grindelwald" evidence="3">
    <location>
        <begin position="25"/>
        <end position="277"/>
    </location>
</feature>
<proteinExistence type="predicted"/>
<evidence type="ECO:0008006" key="6">
    <source>
        <dbReference type="Google" id="ProtNLM"/>
    </source>
</evidence>
<keyword evidence="2" id="KW-0472">Membrane</keyword>
<keyword evidence="5" id="KW-1185">Reference proteome</keyword>
<protein>
    <recommendedName>
        <fullName evidence="6">Protein grindelwald</fullName>
    </recommendedName>
</protein>
<evidence type="ECO:0000256" key="3">
    <source>
        <dbReference type="SAM" id="SignalP"/>
    </source>
</evidence>
<dbReference type="EMBL" id="OU963863">
    <property type="protein sequence ID" value="CAH0385555.1"/>
    <property type="molecule type" value="Genomic_DNA"/>
</dbReference>
<evidence type="ECO:0000313" key="5">
    <source>
        <dbReference type="Proteomes" id="UP001152759"/>
    </source>
</evidence>
<feature type="signal peptide" evidence="3">
    <location>
        <begin position="1"/>
        <end position="24"/>
    </location>
</feature>
<reference evidence="4" key="1">
    <citation type="submission" date="2021-12" db="EMBL/GenBank/DDBJ databases">
        <authorList>
            <person name="King R."/>
        </authorList>
    </citation>
    <scope>NUCLEOTIDE SEQUENCE</scope>
</reference>
<sequence length="277" mass="30980">MRRLGLSLTVAMTSLATHVTSSLAGLTLERRCGEDKLVCPKYNYCSQNEFCSPCQKICDKNDNNYSPTLCETQCQDYIHDYVEHYVHSAASINDQNIEELLRNLYLLVACTLIISAIVLGTVVGALTLYYIRYRKRTHQHLEFEEKAYQKKLATAQYVSTINNNRNPPEPAATTTTTTSHSIAHNQVAPISTITPIRGDHPLRLDMPVNSRSYQSSLSVPTNKTGTPPSANTTTTSITTKYPSEDRTLEYVYDNLALTPSPVLNKETSTSHKIESRL</sequence>
<keyword evidence="2" id="KW-0812">Transmembrane</keyword>
<feature type="region of interest" description="Disordered" evidence="1">
    <location>
        <begin position="213"/>
        <end position="237"/>
    </location>
</feature>
<evidence type="ECO:0000256" key="2">
    <source>
        <dbReference type="SAM" id="Phobius"/>
    </source>
</evidence>
<feature type="transmembrane region" description="Helical" evidence="2">
    <location>
        <begin position="104"/>
        <end position="131"/>
    </location>
</feature>
<dbReference type="AlphaFoldDB" id="A0A9P0F1C1"/>
<evidence type="ECO:0000256" key="1">
    <source>
        <dbReference type="SAM" id="MobiDB-lite"/>
    </source>
</evidence>